<dbReference type="GO" id="GO:0009055">
    <property type="term" value="F:electron transfer activity"/>
    <property type="evidence" value="ECO:0007669"/>
    <property type="project" value="InterPro"/>
</dbReference>
<dbReference type="OrthoDB" id="9793784at2"/>
<keyword evidence="10" id="KW-0408">Iron</keyword>
<evidence type="ECO:0000256" key="2">
    <source>
        <dbReference type="ARBA" id="ARBA00004651"/>
    </source>
</evidence>
<evidence type="ECO:0000256" key="13">
    <source>
        <dbReference type="SAM" id="Phobius"/>
    </source>
</evidence>
<evidence type="ECO:0000256" key="3">
    <source>
        <dbReference type="ARBA" id="ARBA00022448"/>
    </source>
</evidence>
<evidence type="ECO:0000259" key="14">
    <source>
        <dbReference type="Pfam" id="PF01292"/>
    </source>
</evidence>
<gene>
    <name evidence="15" type="ORF">SAMN05421783_1772</name>
</gene>
<evidence type="ECO:0000313" key="16">
    <source>
        <dbReference type="Proteomes" id="UP000198816"/>
    </source>
</evidence>
<feature type="transmembrane region" description="Helical" evidence="13">
    <location>
        <begin position="86"/>
        <end position="108"/>
    </location>
</feature>
<evidence type="ECO:0000256" key="9">
    <source>
        <dbReference type="ARBA" id="ARBA00022989"/>
    </source>
</evidence>
<dbReference type="PANTHER" id="PTHR30529:SF7">
    <property type="entry name" value="CYTOCHROME B561 BACTERIAL_NI-HYDROGENASE DOMAIN-CONTAINING PROTEIN"/>
    <property type="match status" value="1"/>
</dbReference>
<evidence type="ECO:0000256" key="4">
    <source>
        <dbReference type="ARBA" id="ARBA00022475"/>
    </source>
</evidence>
<feature type="transmembrane region" description="Helical" evidence="13">
    <location>
        <begin position="12"/>
        <end position="33"/>
    </location>
</feature>
<dbReference type="GO" id="GO:0046872">
    <property type="term" value="F:metal ion binding"/>
    <property type="evidence" value="ECO:0007669"/>
    <property type="project" value="UniProtKB-KW"/>
</dbReference>
<comment type="subcellular location">
    <subcellularLocation>
        <location evidence="2">Cell membrane</location>
        <topology evidence="2">Multi-pass membrane protein</topology>
    </subcellularLocation>
</comment>
<sequence length="190" mass="20927">MRLDSPTRLGPNTLALHWIVAVMMIALLATGLYMAQTSTYGLYPWHKSFGVLIALFVVLRVAWRIRNGWLKPVGDYTSVEKWLSKLVHWLLIIGTVLMPVSGFMMSAMGGHGVSVFGVELIAHNPDPTDPQEVVALNATLARVGHLLHEWGGYLLIGAVLLHVVGALKHHLIDRDGTLRRMLGAEVRVAP</sequence>
<dbReference type="Pfam" id="PF01292">
    <property type="entry name" value="Ni_hydr_CYTB"/>
    <property type="match status" value="1"/>
</dbReference>
<keyword evidence="6 13" id="KW-0812">Transmembrane</keyword>
<dbReference type="RefSeq" id="WP_093038694.1">
    <property type="nucleotide sequence ID" value="NZ_FNNZ01000077.1"/>
</dbReference>
<dbReference type="InterPro" id="IPR052168">
    <property type="entry name" value="Cytochrome_b561_oxidase"/>
</dbReference>
<keyword evidence="8" id="KW-0249">Electron transport</keyword>
<dbReference type="InterPro" id="IPR011577">
    <property type="entry name" value="Cyt_b561_bac/Ni-Hgenase"/>
</dbReference>
<feature type="transmembrane region" description="Helical" evidence="13">
    <location>
        <begin position="45"/>
        <end position="65"/>
    </location>
</feature>
<evidence type="ECO:0000313" key="15">
    <source>
        <dbReference type="EMBL" id="SDX72523.1"/>
    </source>
</evidence>
<dbReference type="Gene3D" id="1.20.950.20">
    <property type="entry name" value="Transmembrane di-heme cytochromes, Chain C"/>
    <property type="match status" value="1"/>
</dbReference>
<evidence type="ECO:0000256" key="11">
    <source>
        <dbReference type="ARBA" id="ARBA00023136"/>
    </source>
</evidence>
<evidence type="ECO:0000256" key="6">
    <source>
        <dbReference type="ARBA" id="ARBA00022692"/>
    </source>
</evidence>
<reference evidence="16" key="1">
    <citation type="submission" date="2016-10" db="EMBL/GenBank/DDBJ databases">
        <authorList>
            <person name="Varghese N."/>
            <person name="Submissions S."/>
        </authorList>
    </citation>
    <scope>NUCLEOTIDE SEQUENCE [LARGE SCALE GENOMIC DNA]</scope>
    <source>
        <strain evidence="16">DSM 217</strain>
    </source>
</reference>
<dbReference type="AlphaFoldDB" id="A0A1H3E1D1"/>
<accession>A0A1H3E1D1</accession>
<evidence type="ECO:0000256" key="5">
    <source>
        <dbReference type="ARBA" id="ARBA00022617"/>
    </source>
</evidence>
<keyword evidence="11 13" id="KW-0472">Membrane</keyword>
<keyword evidence="5" id="KW-0349">Heme</keyword>
<comment type="similarity">
    <text evidence="12">Belongs to the cytochrome b561 family.</text>
</comment>
<keyword evidence="3" id="KW-0813">Transport</keyword>
<keyword evidence="7" id="KW-0479">Metal-binding</keyword>
<dbReference type="GO" id="GO:0005886">
    <property type="term" value="C:plasma membrane"/>
    <property type="evidence" value="ECO:0007669"/>
    <property type="project" value="UniProtKB-SubCell"/>
</dbReference>
<keyword evidence="16" id="KW-1185">Reference proteome</keyword>
<evidence type="ECO:0000256" key="8">
    <source>
        <dbReference type="ARBA" id="ARBA00022982"/>
    </source>
</evidence>
<dbReference type="STRING" id="1058.SAMN05421783_1772"/>
<dbReference type="GO" id="GO:0020037">
    <property type="term" value="F:heme binding"/>
    <property type="evidence" value="ECO:0007669"/>
    <property type="project" value="TreeGrafter"/>
</dbReference>
<dbReference type="EMBL" id="FNNZ01000077">
    <property type="protein sequence ID" value="SDX72523.1"/>
    <property type="molecule type" value="Genomic_DNA"/>
</dbReference>
<feature type="domain" description="Cytochrome b561 bacterial/Ni-hydrogenase" evidence="14">
    <location>
        <begin position="15"/>
        <end position="183"/>
    </location>
</feature>
<evidence type="ECO:0000256" key="12">
    <source>
        <dbReference type="ARBA" id="ARBA00037975"/>
    </source>
</evidence>
<comment type="cofactor">
    <cofactor evidence="1">
        <name>heme b</name>
        <dbReference type="ChEBI" id="CHEBI:60344"/>
    </cofactor>
</comment>
<dbReference type="Proteomes" id="UP000198816">
    <property type="component" value="Unassembled WGS sequence"/>
</dbReference>
<keyword evidence="9 13" id="KW-1133">Transmembrane helix</keyword>
<dbReference type="SUPFAM" id="SSF81342">
    <property type="entry name" value="Transmembrane di-heme cytochromes"/>
    <property type="match status" value="1"/>
</dbReference>
<keyword evidence="4" id="KW-1003">Cell membrane</keyword>
<evidence type="ECO:0000256" key="1">
    <source>
        <dbReference type="ARBA" id="ARBA00001970"/>
    </source>
</evidence>
<feature type="transmembrane region" description="Helical" evidence="13">
    <location>
        <begin position="150"/>
        <end position="171"/>
    </location>
</feature>
<name>A0A1H3E1D1_THIRO</name>
<dbReference type="InterPro" id="IPR016174">
    <property type="entry name" value="Di-haem_cyt_TM"/>
</dbReference>
<evidence type="ECO:0000256" key="10">
    <source>
        <dbReference type="ARBA" id="ARBA00023004"/>
    </source>
</evidence>
<proteinExistence type="inferred from homology"/>
<organism evidence="15 16">
    <name type="scientific">Thiocapsa roseopersicina</name>
    <dbReference type="NCBI Taxonomy" id="1058"/>
    <lineage>
        <taxon>Bacteria</taxon>
        <taxon>Pseudomonadati</taxon>
        <taxon>Pseudomonadota</taxon>
        <taxon>Gammaproteobacteria</taxon>
        <taxon>Chromatiales</taxon>
        <taxon>Chromatiaceae</taxon>
        <taxon>Thiocapsa</taxon>
    </lineage>
</organism>
<evidence type="ECO:0000256" key="7">
    <source>
        <dbReference type="ARBA" id="ARBA00022723"/>
    </source>
</evidence>
<protein>
    <submittedName>
        <fullName evidence="15">Cytochrome b561</fullName>
    </submittedName>
</protein>
<dbReference type="PANTHER" id="PTHR30529">
    <property type="entry name" value="CYTOCHROME B561"/>
    <property type="match status" value="1"/>
</dbReference>
<dbReference type="GO" id="GO:0022904">
    <property type="term" value="P:respiratory electron transport chain"/>
    <property type="evidence" value="ECO:0007669"/>
    <property type="project" value="InterPro"/>
</dbReference>